<evidence type="ECO:0000313" key="2">
    <source>
        <dbReference type="Proteomes" id="UP000712281"/>
    </source>
</evidence>
<sequence length="127" mass="14748">MSSSYDLFTNLGAVCCSNTAEVRLLTFRKGGKLISVDILLLDEQVPSSTFFYTHPRDHQLDPEWKMIRPDLERIRNGCYTMPLMMKISLIFQSPSVLKSMEKKEVRYAISYESDVDTGNNRKEKHFF</sequence>
<reference evidence="1" key="1">
    <citation type="submission" date="2019-12" db="EMBL/GenBank/DDBJ databases">
        <title>Genome sequencing and annotation of Brassica cretica.</title>
        <authorList>
            <person name="Studholme D.J."/>
            <person name="Sarris P.F."/>
        </authorList>
    </citation>
    <scope>NUCLEOTIDE SEQUENCE</scope>
    <source>
        <strain evidence="1">PFS-001/15</strain>
        <tissue evidence="1">Leaf</tissue>
    </source>
</reference>
<evidence type="ECO:0000313" key="1">
    <source>
        <dbReference type="EMBL" id="KAF2598855.1"/>
    </source>
</evidence>
<dbReference type="Proteomes" id="UP000712281">
    <property type="component" value="Unassembled WGS sequence"/>
</dbReference>
<protein>
    <submittedName>
        <fullName evidence="1">Uncharacterized protein</fullName>
    </submittedName>
</protein>
<dbReference type="EMBL" id="QGKW02000717">
    <property type="protein sequence ID" value="KAF2598855.1"/>
    <property type="molecule type" value="Genomic_DNA"/>
</dbReference>
<organism evidence="1 2">
    <name type="scientific">Brassica cretica</name>
    <name type="common">Mustard</name>
    <dbReference type="NCBI Taxonomy" id="69181"/>
    <lineage>
        <taxon>Eukaryota</taxon>
        <taxon>Viridiplantae</taxon>
        <taxon>Streptophyta</taxon>
        <taxon>Embryophyta</taxon>
        <taxon>Tracheophyta</taxon>
        <taxon>Spermatophyta</taxon>
        <taxon>Magnoliopsida</taxon>
        <taxon>eudicotyledons</taxon>
        <taxon>Gunneridae</taxon>
        <taxon>Pentapetalae</taxon>
        <taxon>rosids</taxon>
        <taxon>malvids</taxon>
        <taxon>Brassicales</taxon>
        <taxon>Brassicaceae</taxon>
        <taxon>Brassiceae</taxon>
        <taxon>Brassica</taxon>
    </lineage>
</organism>
<name>A0A8S9KWG1_BRACR</name>
<accession>A0A8S9KWG1</accession>
<dbReference type="AlphaFoldDB" id="A0A8S9KWG1"/>
<proteinExistence type="predicted"/>
<gene>
    <name evidence="1" type="ORF">F2Q68_00008868</name>
</gene>
<comment type="caution">
    <text evidence="1">The sequence shown here is derived from an EMBL/GenBank/DDBJ whole genome shotgun (WGS) entry which is preliminary data.</text>
</comment>